<keyword evidence="2" id="KW-1185">Reference proteome</keyword>
<dbReference type="Pfam" id="PF05621">
    <property type="entry name" value="TniB"/>
    <property type="match status" value="1"/>
</dbReference>
<evidence type="ECO:0008006" key="3">
    <source>
        <dbReference type="Google" id="ProtNLM"/>
    </source>
</evidence>
<dbReference type="SUPFAM" id="SSF52540">
    <property type="entry name" value="P-loop containing nucleoside triphosphate hydrolases"/>
    <property type="match status" value="1"/>
</dbReference>
<evidence type="ECO:0000313" key="1">
    <source>
        <dbReference type="EMBL" id="MBB4013644.1"/>
    </source>
</evidence>
<gene>
    <name evidence="1" type="ORF">GGR36_002990</name>
</gene>
<proteinExistence type="predicted"/>
<dbReference type="Gene3D" id="3.40.50.300">
    <property type="entry name" value="P-loop containing nucleotide triphosphate hydrolases"/>
    <property type="match status" value="1"/>
</dbReference>
<dbReference type="InterPro" id="IPR008868">
    <property type="entry name" value="TniB"/>
</dbReference>
<sequence>MKLSKWLRLNIDTLVIEHPAFVAVRQAILDAVTDTIDGLPSEVLVLLGPTQAGKSKMLRTIAEAYPPTRIEGRLQVLVLYISLPPGVALKDLPKYVIRALGIRRGAKFRTAGELFGEMCDLLKNASVRAILFDEGNHLVDIGHRILPRQAADWFKHLNELANISIVVAGIPRLRALLQRNEQVRGRAPRAIELLPYRWDRRDERLNFAGCVRAFLDLFENEGCIVEMTMDAFVRYAYLVSAGHVGLLARFFVELAKPLDTPQPITLAALQAAASKLNPPGGVETAPFSTQPPTDDLLMEVLSAALAENDIVLPPDPGLAEVGHLRSKMQQAPRKTRGRK</sequence>
<reference evidence="1 2" key="1">
    <citation type="submission" date="2020-08" db="EMBL/GenBank/DDBJ databases">
        <title>Genomic Encyclopedia of Type Strains, Phase IV (KMG-IV): sequencing the most valuable type-strain genomes for metagenomic binning, comparative biology and taxonomic classification.</title>
        <authorList>
            <person name="Goeker M."/>
        </authorList>
    </citation>
    <scope>NUCLEOTIDE SEQUENCE [LARGE SCALE GENOMIC DNA]</scope>
    <source>
        <strain evidence="1 2">DSM 106739</strain>
    </source>
</reference>
<dbReference type="InterPro" id="IPR027417">
    <property type="entry name" value="P-loop_NTPase"/>
</dbReference>
<dbReference type="AlphaFoldDB" id="A0A840BMB4"/>
<comment type="caution">
    <text evidence="1">The sequence shown here is derived from an EMBL/GenBank/DDBJ whole genome shotgun (WGS) entry which is preliminary data.</text>
</comment>
<dbReference type="EMBL" id="JACIET010000002">
    <property type="protein sequence ID" value="MBB4013644.1"/>
    <property type="molecule type" value="Genomic_DNA"/>
</dbReference>
<protein>
    <recommendedName>
        <fullName evidence="3">AAA+ ATPase domain-containing protein</fullName>
    </recommendedName>
</protein>
<dbReference type="Proteomes" id="UP000561045">
    <property type="component" value="Unassembled WGS sequence"/>
</dbReference>
<name>A0A840BMB4_9RHOO</name>
<organism evidence="1 2">
    <name type="scientific">Niveibacterium umoris</name>
    <dbReference type="NCBI Taxonomy" id="1193620"/>
    <lineage>
        <taxon>Bacteria</taxon>
        <taxon>Pseudomonadati</taxon>
        <taxon>Pseudomonadota</taxon>
        <taxon>Betaproteobacteria</taxon>
        <taxon>Rhodocyclales</taxon>
        <taxon>Rhodocyclaceae</taxon>
        <taxon>Niveibacterium</taxon>
    </lineage>
</organism>
<dbReference type="RefSeq" id="WP_183635577.1">
    <property type="nucleotide sequence ID" value="NZ_BAABLE010000005.1"/>
</dbReference>
<accession>A0A840BMB4</accession>
<evidence type="ECO:0000313" key="2">
    <source>
        <dbReference type="Proteomes" id="UP000561045"/>
    </source>
</evidence>